<accession>A0ABS5C285</accession>
<feature type="signal peptide" evidence="2">
    <location>
        <begin position="1"/>
        <end position="29"/>
    </location>
</feature>
<evidence type="ECO:0000313" key="4">
    <source>
        <dbReference type="Proteomes" id="UP000676565"/>
    </source>
</evidence>
<feature type="transmembrane region" description="Helical" evidence="1">
    <location>
        <begin position="191"/>
        <end position="209"/>
    </location>
</feature>
<protein>
    <recommendedName>
        <fullName evidence="5">PEP-CTERM sorting domain-containing protein</fullName>
    </recommendedName>
</protein>
<dbReference type="RefSeq" id="WP_210661088.1">
    <property type="nucleotide sequence ID" value="NZ_JAGKQQ010000001.1"/>
</dbReference>
<keyword evidence="4" id="KW-1185">Reference proteome</keyword>
<feature type="chain" id="PRO_5045324058" description="PEP-CTERM sorting domain-containing protein" evidence="2">
    <location>
        <begin position="30"/>
        <end position="220"/>
    </location>
</feature>
<comment type="caution">
    <text evidence="3">The sequence shown here is derived from an EMBL/GenBank/DDBJ whole genome shotgun (WGS) entry which is preliminary data.</text>
</comment>
<evidence type="ECO:0008006" key="5">
    <source>
        <dbReference type="Google" id="ProtNLM"/>
    </source>
</evidence>
<evidence type="ECO:0000256" key="2">
    <source>
        <dbReference type="SAM" id="SignalP"/>
    </source>
</evidence>
<evidence type="ECO:0000313" key="3">
    <source>
        <dbReference type="EMBL" id="MBP3960071.1"/>
    </source>
</evidence>
<sequence>MKSARMLATCAKVLFAAVAICASAAPARADLQISLNESASNTSAGIFVYDVSFNTSVSGGVSAQRLQAGNFVTLYDVVGFKSAGLSAEILAADPDLFSLATPATGKNPAGFTPEAGRDTALPNVVLTYAGSTLTADTTFVGALTITSTATGVNESGLYASQVTRNRGAAAGSPIGAFGEVAVPMALPEPSGIFAAIAGLPCLGLVFGFARRRREIAAAAV</sequence>
<proteinExistence type="predicted"/>
<dbReference type="EMBL" id="JAGKQQ010000001">
    <property type="protein sequence ID" value="MBP3960071.1"/>
    <property type="molecule type" value="Genomic_DNA"/>
</dbReference>
<gene>
    <name evidence="3" type="ORF">J8F10_33000</name>
</gene>
<keyword evidence="1" id="KW-0472">Membrane</keyword>
<keyword evidence="1" id="KW-0812">Transmembrane</keyword>
<evidence type="ECO:0000256" key="1">
    <source>
        <dbReference type="SAM" id="Phobius"/>
    </source>
</evidence>
<keyword evidence="2" id="KW-0732">Signal</keyword>
<name>A0ABS5C285_9BACT</name>
<reference evidence="3 4" key="1">
    <citation type="submission" date="2021-04" db="EMBL/GenBank/DDBJ databases">
        <authorList>
            <person name="Ivanova A."/>
        </authorList>
    </citation>
    <scope>NUCLEOTIDE SEQUENCE [LARGE SCALE GENOMIC DNA]</scope>
    <source>
        <strain evidence="3 4">G18</strain>
    </source>
</reference>
<dbReference type="Proteomes" id="UP000676565">
    <property type="component" value="Unassembled WGS sequence"/>
</dbReference>
<organism evidence="3 4">
    <name type="scientific">Gemmata palustris</name>
    <dbReference type="NCBI Taxonomy" id="2822762"/>
    <lineage>
        <taxon>Bacteria</taxon>
        <taxon>Pseudomonadati</taxon>
        <taxon>Planctomycetota</taxon>
        <taxon>Planctomycetia</taxon>
        <taxon>Gemmatales</taxon>
        <taxon>Gemmataceae</taxon>
        <taxon>Gemmata</taxon>
    </lineage>
</organism>
<keyword evidence="1" id="KW-1133">Transmembrane helix</keyword>